<dbReference type="EC" id="3.2.1.39" evidence="4"/>
<evidence type="ECO:0000256" key="5">
    <source>
        <dbReference type="ARBA" id="ARBA00022475"/>
    </source>
</evidence>
<comment type="caution">
    <text evidence="16">The sequence shown here is derived from an EMBL/GenBank/DDBJ whole genome shotgun (WGS) entry which is preliminary data.</text>
</comment>
<evidence type="ECO:0000313" key="16">
    <source>
        <dbReference type="EMBL" id="KAG0149243.1"/>
    </source>
</evidence>
<dbReference type="OrthoDB" id="77201at2759"/>
<evidence type="ECO:0000256" key="12">
    <source>
        <dbReference type="ARBA" id="ARBA00037649"/>
    </source>
</evidence>
<dbReference type="PANTHER" id="PTHR16631">
    <property type="entry name" value="GLUCAN 1,3-BETA-GLUCOSIDASE"/>
    <property type="match status" value="1"/>
</dbReference>
<keyword evidence="8" id="KW-0325">Glycoprotein</keyword>
<dbReference type="AlphaFoldDB" id="A0A9P6TG00"/>
<evidence type="ECO:0000256" key="14">
    <source>
        <dbReference type="ARBA" id="ARBA00043078"/>
    </source>
</evidence>
<dbReference type="GO" id="GO:0000272">
    <property type="term" value="P:polysaccharide catabolic process"/>
    <property type="evidence" value="ECO:0007669"/>
    <property type="project" value="UniProtKB-KW"/>
</dbReference>
<keyword evidence="6" id="KW-0378">Hydrolase</keyword>
<gene>
    <name evidence="16" type="ORF">CROQUDRAFT_40079</name>
</gene>
<reference evidence="16" key="1">
    <citation type="submission" date="2013-11" db="EMBL/GenBank/DDBJ databases">
        <title>Genome sequence of the fusiform rust pathogen reveals effectors for host alternation and coevolution with pine.</title>
        <authorList>
            <consortium name="DOE Joint Genome Institute"/>
            <person name="Smith K."/>
            <person name="Pendleton A."/>
            <person name="Kubisiak T."/>
            <person name="Anderson C."/>
            <person name="Salamov A."/>
            <person name="Aerts A."/>
            <person name="Riley R."/>
            <person name="Clum A."/>
            <person name="Lindquist E."/>
            <person name="Ence D."/>
            <person name="Campbell M."/>
            <person name="Kronenberg Z."/>
            <person name="Feau N."/>
            <person name="Dhillon B."/>
            <person name="Hamelin R."/>
            <person name="Burleigh J."/>
            <person name="Smith J."/>
            <person name="Yandell M."/>
            <person name="Nelson C."/>
            <person name="Grigoriev I."/>
            <person name="Davis J."/>
        </authorList>
    </citation>
    <scope>NUCLEOTIDE SEQUENCE</scope>
    <source>
        <strain evidence="16">G11</strain>
    </source>
</reference>
<comment type="similarity">
    <text evidence="3">Belongs to the glycosyl hydrolase 17 family.</text>
</comment>
<evidence type="ECO:0000256" key="1">
    <source>
        <dbReference type="ARBA" id="ARBA00000382"/>
    </source>
</evidence>
<evidence type="ECO:0000256" key="3">
    <source>
        <dbReference type="ARBA" id="ARBA00008773"/>
    </source>
</evidence>
<dbReference type="InterPro" id="IPR017853">
    <property type="entry name" value="GH"/>
</dbReference>
<keyword evidence="9" id="KW-0119">Carbohydrate metabolism</keyword>
<evidence type="ECO:0000256" key="10">
    <source>
        <dbReference type="ARBA" id="ARBA00023316"/>
    </source>
</evidence>
<keyword evidence="5" id="KW-1003">Cell membrane</keyword>
<feature type="signal peptide" evidence="15">
    <location>
        <begin position="1"/>
        <end position="20"/>
    </location>
</feature>
<dbReference type="EMBL" id="MU167229">
    <property type="protein sequence ID" value="KAG0149243.1"/>
    <property type="molecule type" value="Genomic_DNA"/>
</dbReference>
<dbReference type="InterPro" id="IPR050732">
    <property type="entry name" value="Beta-glucan_modifiers"/>
</dbReference>
<feature type="chain" id="PRO_5040180337" description="glucan endo-1,3-beta-D-glucosidase" evidence="15">
    <location>
        <begin position="21"/>
        <end position="344"/>
    </location>
</feature>
<dbReference type="GO" id="GO:0071555">
    <property type="term" value="P:cell wall organization"/>
    <property type="evidence" value="ECO:0007669"/>
    <property type="project" value="UniProtKB-KW"/>
</dbReference>
<dbReference type="GO" id="GO:0009277">
    <property type="term" value="C:fungal-type cell wall"/>
    <property type="evidence" value="ECO:0007669"/>
    <property type="project" value="TreeGrafter"/>
</dbReference>
<evidence type="ECO:0000256" key="13">
    <source>
        <dbReference type="ARBA" id="ARBA00042373"/>
    </source>
</evidence>
<protein>
    <recommendedName>
        <fullName evidence="4">glucan endo-1,3-beta-D-glucosidase</fullName>
        <ecNumber evidence="4">3.2.1.39</ecNumber>
    </recommendedName>
    <alternativeName>
        <fullName evidence="14">Endo-1,3-beta-glucanase btgC</fullName>
    </alternativeName>
    <alternativeName>
        <fullName evidence="13">Laminarinase btgC</fullName>
    </alternativeName>
</protein>
<keyword evidence="15" id="KW-0732">Signal</keyword>
<evidence type="ECO:0000256" key="2">
    <source>
        <dbReference type="ARBA" id="ARBA00004401"/>
    </source>
</evidence>
<dbReference type="GO" id="GO:0005576">
    <property type="term" value="C:extracellular region"/>
    <property type="evidence" value="ECO:0007669"/>
    <property type="project" value="TreeGrafter"/>
</dbReference>
<dbReference type="Proteomes" id="UP000886653">
    <property type="component" value="Unassembled WGS sequence"/>
</dbReference>
<dbReference type="PANTHER" id="PTHR16631:SF17">
    <property type="entry name" value="GLUCAN ENDO-1,3-BETA-GLUCOSIDASE BTGC"/>
    <property type="match status" value="1"/>
</dbReference>
<keyword evidence="7" id="KW-0472">Membrane</keyword>
<keyword evidence="17" id="KW-1185">Reference proteome</keyword>
<evidence type="ECO:0000256" key="4">
    <source>
        <dbReference type="ARBA" id="ARBA00012780"/>
    </source>
</evidence>
<dbReference type="GO" id="GO:0042973">
    <property type="term" value="F:glucan endo-1,3-beta-D-glucosidase activity"/>
    <property type="evidence" value="ECO:0007669"/>
    <property type="project" value="UniProtKB-EC"/>
</dbReference>
<comment type="catalytic activity">
    <reaction evidence="1">
        <text>Hydrolysis of (1-&gt;3)-beta-D-glucosidic linkages in (1-&gt;3)-beta-D-glucans.</text>
        <dbReference type="EC" id="3.2.1.39"/>
    </reaction>
</comment>
<comment type="function">
    <text evidence="12">Glucanases play a role in cell expansion during growth, in cell-cell fusion during mating, and in spore release during sporulation. This enzyme may be involved in beta-glucan degradation. Active on laminarin and lichenan.</text>
</comment>
<dbReference type="GO" id="GO:0009986">
    <property type="term" value="C:cell surface"/>
    <property type="evidence" value="ECO:0007669"/>
    <property type="project" value="TreeGrafter"/>
</dbReference>
<comment type="subcellular location">
    <subcellularLocation>
        <location evidence="2">Cell membrane</location>
        <topology evidence="2">Single-pass type II membrane protein</topology>
    </subcellularLocation>
</comment>
<organism evidence="16 17">
    <name type="scientific">Cronartium quercuum f. sp. fusiforme G11</name>
    <dbReference type="NCBI Taxonomy" id="708437"/>
    <lineage>
        <taxon>Eukaryota</taxon>
        <taxon>Fungi</taxon>
        <taxon>Dikarya</taxon>
        <taxon>Basidiomycota</taxon>
        <taxon>Pucciniomycotina</taxon>
        <taxon>Pucciniomycetes</taxon>
        <taxon>Pucciniales</taxon>
        <taxon>Coleosporiaceae</taxon>
        <taxon>Cronartium</taxon>
    </lineage>
</organism>
<evidence type="ECO:0000256" key="7">
    <source>
        <dbReference type="ARBA" id="ARBA00023136"/>
    </source>
</evidence>
<evidence type="ECO:0000256" key="8">
    <source>
        <dbReference type="ARBA" id="ARBA00023180"/>
    </source>
</evidence>
<accession>A0A9P6TG00</accession>
<dbReference type="GO" id="GO:0005886">
    <property type="term" value="C:plasma membrane"/>
    <property type="evidence" value="ECO:0007669"/>
    <property type="project" value="UniProtKB-SubCell"/>
</dbReference>
<sequence length="344" mass="38988">MNLAPLFYFLFFCNTWSSGSKEVTFTGNLNFSLDKSECYPSLEMNLEFPMTSSEKLATASWWCDTTTEYAWLGFSYDVEDCPSQVEMVKTFTWMKQKKNARYVRTYGACDQPSFNHNLIAAASKAQVGVYALIWFGFSGDSMWRKRKDNLIGEIKKNSLAPYVIKAVTLGSEPLYDGVIDVEALTQELKALKFKLAPYEIPLTISEMTYGFQINNDAPSIFELIQIVSLNVLPVFDTDATTSDKSWEFVKFCIEYGKSHGKGKPVVITQTGWPSNKDEAIGVKAVTDVEQEKKYFDLLNDHCHDFKEQGVGWFSHIYSEVTLSGWGVVLEDGEEKFKFSPLTTC</sequence>
<name>A0A9P6TG00_9BASI</name>
<evidence type="ECO:0000256" key="11">
    <source>
        <dbReference type="ARBA" id="ARBA00023326"/>
    </source>
</evidence>
<keyword evidence="10" id="KW-0961">Cell wall biogenesis/degradation</keyword>
<evidence type="ECO:0000313" key="17">
    <source>
        <dbReference type="Proteomes" id="UP000886653"/>
    </source>
</evidence>
<proteinExistence type="inferred from homology"/>
<evidence type="ECO:0000256" key="9">
    <source>
        <dbReference type="ARBA" id="ARBA00023277"/>
    </source>
</evidence>
<evidence type="ECO:0000256" key="15">
    <source>
        <dbReference type="SAM" id="SignalP"/>
    </source>
</evidence>
<evidence type="ECO:0000256" key="6">
    <source>
        <dbReference type="ARBA" id="ARBA00022801"/>
    </source>
</evidence>
<keyword evidence="11" id="KW-0624">Polysaccharide degradation</keyword>
<dbReference type="SUPFAM" id="SSF51445">
    <property type="entry name" value="(Trans)glycosidases"/>
    <property type="match status" value="1"/>
</dbReference>